<evidence type="ECO:0008006" key="2">
    <source>
        <dbReference type="Google" id="ProtNLM"/>
    </source>
</evidence>
<gene>
    <name evidence="1" type="ORF">LCGC14_0795750</name>
</gene>
<reference evidence="1" key="1">
    <citation type="journal article" date="2015" name="Nature">
        <title>Complex archaea that bridge the gap between prokaryotes and eukaryotes.</title>
        <authorList>
            <person name="Spang A."/>
            <person name="Saw J.H."/>
            <person name="Jorgensen S.L."/>
            <person name="Zaremba-Niedzwiedzka K."/>
            <person name="Martijn J."/>
            <person name="Lind A.E."/>
            <person name="van Eijk R."/>
            <person name="Schleper C."/>
            <person name="Guy L."/>
            <person name="Ettema T.J."/>
        </authorList>
    </citation>
    <scope>NUCLEOTIDE SEQUENCE</scope>
</reference>
<dbReference type="InterPro" id="IPR004211">
    <property type="entry name" value="Endonuclease_7"/>
</dbReference>
<dbReference type="SUPFAM" id="SSF54060">
    <property type="entry name" value="His-Me finger endonucleases"/>
    <property type="match status" value="1"/>
</dbReference>
<dbReference type="InterPro" id="IPR038563">
    <property type="entry name" value="Endonuclease_7_sf"/>
</dbReference>
<dbReference type="Pfam" id="PF02945">
    <property type="entry name" value="Endonuclease_7"/>
    <property type="match status" value="1"/>
</dbReference>
<comment type="caution">
    <text evidence="1">The sequence shown here is derived from an EMBL/GenBank/DDBJ whole genome shotgun (WGS) entry which is preliminary data.</text>
</comment>
<name>A0A0F9SB47_9ZZZZ</name>
<dbReference type="Gene3D" id="3.40.1800.10">
    <property type="entry name" value="His-Me finger endonucleases"/>
    <property type="match status" value="1"/>
</dbReference>
<evidence type="ECO:0000313" key="1">
    <source>
        <dbReference type="EMBL" id="KKN34226.1"/>
    </source>
</evidence>
<dbReference type="AlphaFoldDB" id="A0A0F9SB47"/>
<dbReference type="InterPro" id="IPR044925">
    <property type="entry name" value="His-Me_finger_sf"/>
</dbReference>
<sequence>MITAEDVGNYLMDYKKHKRDTSVKKEFKPWLYFNEINQVRLSKQKKVYLKWKYGLTESDFINMWNKQNGKYAICKSAFDVKKVSCHVDHNHSTEKIRGLLCRECNVMLGLCKDNPDILRSAFKYLIR</sequence>
<dbReference type="EMBL" id="LAZR01002118">
    <property type="protein sequence ID" value="KKN34226.1"/>
    <property type="molecule type" value="Genomic_DNA"/>
</dbReference>
<accession>A0A0F9SB47</accession>
<proteinExistence type="predicted"/>
<protein>
    <recommendedName>
        <fullName evidence="2">Recombination endonuclease VII</fullName>
    </recommendedName>
</protein>
<organism evidence="1">
    <name type="scientific">marine sediment metagenome</name>
    <dbReference type="NCBI Taxonomy" id="412755"/>
    <lineage>
        <taxon>unclassified sequences</taxon>
        <taxon>metagenomes</taxon>
        <taxon>ecological metagenomes</taxon>
    </lineage>
</organism>